<dbReference type="PANTHER" id="PTHR43180:SF80">
    <property type="entry name" value="NAD(P)-BINDING PROTEIN"/>
    <property type="match status" value="1"/>
</dbReference>
<comment type="caution">
    <text evidence="3">The sequence shown here is derived from an EMBL/GenBank/DDBJ whole genome shotgun (WGS) entry which is preliminary data.</text>
</comment>
<proteinExistence type="inferred from homology"/>
<dbReference type="Pfam" id="PF00106">
    <property type="entry name" value="adh_short"/>
    <property type="match status" value="1"/>
</dbReference>
<dbReference type="Proteomes" id="UP000774617">
    <property type="component" value="Unassembled WGS sequence"/>
</dbReference>
<sequence length="347" mass="37091">MTALDIKEEDIPRLDDKVVIVTGTWGSSGIGLATARIFQARGAHVHVLDLHPVDEDFDCFCSPWPAAAAAADRARKHATDTAAAPRRGTITYRHCDVADWTSLRQAFADIGHVDIAVANAGVSEHGDFFADALDEAGLLAEPRYAVIDVNLRAVLNFIKLSVSVFRRQRQQSKGGGAIVLTSSATAYAPELSLPVYSAVKLSVVGLVRALRPSIQQLCGATINSVAPAATVSKLLPPELAGPIVAAGGPVSTAHHVGLAVAYSATARQVRQVERYGRESETQAREAGRWNGRVILTLGNRWTELEESVAELRPQWMGEWNAEMTAFQQALTDSRPAAGSNGVVRAEA</sequence>
<protein>
    <submittedName>
        <fullName evidence="3">Short chain dehydrogenase/ reductase</fullName>
    </submittedName>
</protein>
<evidence type="ECO:0000313" key="3">
    <source>
        <dbReference type="EMBL" id="KAH7028654.1"/>
    </source>
</evidence>
<reference evidence="3 4" key="1">
    <citation type="journal article" date="2021" name="Nat. Commun.">
        <title>Genetic determinants of endophytism in the Arabidopsis root mycobiome.</title>
        <authorList>
            <person name="Mesny F."/>
            <person name="Miyauchi S."/>
            <person name="Thiergart T."/>
            <person name="Pickel B."/>
            <person name="Atanasova L."/>
            <person name="Karlsson M."/>
            <person name="Huettel B."/>
            <person name="Barry K.W."/>
            <person name="Haridas S."/>
            <person name="Chen C."/>
            <person name="Bauer D."/>
            <person name="Andreopoulos W."/>
            <person name="Pangilinan J."/>
            <person name="LaButti K."/>
            <person name="Riley R."/>
            <person name="Lipzen A."/>
            <person name="Clum A."/>
            <person name="Drula E."/>
            <person name="Henrissat B."/>
            <person name="Kohler A."/>
            <person name="Grigoriev I.V."/>
            <person name="Martin F.M."/>
            <person name="Hacquard S."/>
        </authorList>
    </citation>
    <scope>NUCLEOTIDE SEQUENCE [LARGE SCALE GENOMIC DNA]</scope>
    <source>
        <strain evidence="3 4">MPI-SDFR-AT-0080</strain>
    </source>
</reference>
<dbReference type="SUPFAM" id="SSF51735">
    <property type="entry name" value="NAD(P)-binding Rossmann-fold domains"/>
    <property type="match status" value="1"/>
</dbReference>
<organism evidence="3 4">
    <name type="scientific">Macrophomina phaseolina</name>
    <dbReference type="NCBI Taxonomy" id="35725"/>
    <lineage>
        <taxon>Eukaryota</taxon>
        <taxon>Fungi</taxon>
        <taxon>Dikarya</taxon>
        <taxon>Ascomycota</taxon>
        <taxon>Pezizomycotina</taxon>
        <taxon>Dothideomycetes</taxon>
        <taxon>Dothideomycetes incertae sedis</taxon>
        <taxon>Botryosphaeriales</taxon>
        <taxon>Botryosphaeriaceae</taxon>
        <taxon>Macrophomina</taxon>
    </lineage>
</organism>
<gene>
    <name evidence="3" type="ORF">B0J12DRAFT_769089</name>
</gene>
<name>A0ABQ8FVD8_9PEZI</name>
<dbReference type="EMBL" id="JAGTJR010000048">
    <property type="protein sequence ID" value="KAH7028654.1"/>
    <property type="molecule type" value="Genomic_DNA"/>
</dbReference>
<dbReference type="PANTHER" id="PTHR43180">
    <property type="entry name" value="3-OXOACYL-(ACYL-CARRIER-PROTEIN) REDUCTASE (AFU_ORTHOLOGUE AFUA_6G11210)"/>
    <property type="match status" value="1"/>
</dbReference>
<evidence type="ECO:0000256" key="1">
    <source>
        <dbReference type="ARBA" id="ARBA00006484"/>
    </source>
</evidence>
<comment type="similarity">
    <text evidence="1">Belongs to the short-chain dehydrogenases/reductases (SDR) family.</text>
</comment>
<dbReference type="PRINTS" id="PR00081">
    <property type="entry name" value="GDHRDH"/>
</dbReference>
<dbReference type="InterPro" id="IPR002347">
    <property type="entry name" value="SDR_fam"/>
</dbReference>
<dbReference type="InterPro" id="IPR036291">
    <property type="entry name" value="NAD(P)-bd_dom_sf"/>
</dbReference>
<dbReference type="Gene3D" id="3.40.50.720">
    <property type="entry name" value="NAD(P)-binding Rossmann-like Domain"/>
    <property type="match status" value="1"/>
</dbReference>
<keyword evidence="4" id="KW-1185">Reference proteome</keyword>
<keyword evidence="2" id="KW-0560">Oxidoreductase</keyword>
<evidence type="ECO:0000256" key="2">
    <source>
        <dbReference type="ARBA" id="ARBA00023002"/>
    </source>
</evidence>
<accession>A0ABQ8FVD8</accession>
<evidence type="ECO:0000313" key="4">
    <source>
        <dbReference type="Proteomes" id="UP000774617"/>
    </source>
</evidence>